<name>A0A399II39_9CLOT</name>
<comment type="caution">
    <text evidence="1">The sequence shown here is derived from an EMBL/GenBank/DDBJ whole genome shotgun (WGS) entry which is preliminary data.</text>
</comment>
<evidence type="ECO:0000313" key="1">
    <source>
        <dbReference type="EMBL" id="RII31899.1"/>
    </source>
</evidence>
<evidence type="ECO:0000313" key="2">
    <source>
        <dbReference type="Proteomes" id="UP000265930"/>
    </source>
</evidence>
<dbReference type="EMBL" id="QXDJ01000011">
    <property type="protein sequence ID" value="RII31899.1"/>
    <property type="molecule type" value="Genomic_DNA"/>
</dbReference>
<sequence length="69" mass="8076">MAKYKICKHTLHFEELSKALDDNNIEFKVKDCLKKCSKCRSKLLVKRDDDYISAKTIEKLLSKLDLDVN</sequence>
<dbReference type="Proteomes" id="UP000265930">
    <property type="component" value="Unassembled WGS sequence"/>
</dbReference>
<dbReference type="AlphaFoldDB" id="A0A399II39"/>
<proteinExistence type="predicted"/>
<evidence type="ECO:0008006" key="3">
    <source>
        <dbReference type="Google" id="ProtNLM"/>
    </source>
</evidence>
<protein>
    <recommendedName>
        <fullName evidence="3">DUF1450 domain-containing protein</fullName>
    </recommendedName>
</protein>
<organism evidence="1 2">
    <name type="scientific">Clostridium chromiireducens</name>
    <dbReference type="NCBI Taxonomy" id="225345"/>
    <lineage>
        <taxon>Bacteria</taxon>
        <taxon>Bacillati</taxon>
        <taxon>Bacillota</taxon>
        <taxon>Clostridia</taxon>
        <taxon>Eubacteriales</taxon>
        <taxon>Clostridiaceae</taxon>
        <taxon>Clostridium</taxon>
    </lineage>
</organism>
<dbReference type="RefSeq" id="WP_119368269.1">
    <property type="nucleotide sequence ID" value="NZ_QXDJ01000011.1"/>
</dbReference>
<reference evidence="1 2" key="1">
    <citation type="submission" date="2018-08" db="EMBL/GenBank/DDBJ databases">
        <title>Genome of Clostridium chromiireducens C1, DSM12136.</title>
        <authorList>
            <person name="Xing M."/>
            <person name="Wei Y."/>
            <person name="Ang E.L."/>
            <person name="Zhao H."/>
            <person name="Zhang Y."/>
        </authorList>
    </citation>
    <scope>NUCLEOTIDE SEQUENCE [LARGE SCALE GENOMIC DNA]</scope>
    <source>
        <strain evidence="1 2">C1</strain>
    </source>
</reference>
<accession>A0A399II39</accession>
<gene>
    <name evidence="1" type="ORF">D2A34_25650</name>
</gene>